<name>A0A067F5X6_CITSI</name>
<dbReference type="Proteomes" id="UP000027120">
    <property type="component" value="Unassembled WGS sequence"/>
</dbReference>
<evidence type="ECO:0008006" key="3">
    <source>
        <dbReference type="Google" id="ProtNLM"/>
    </source>
</evidence>
<evidence type="ECO:0000313" key="1">
    <source>
        <dbReference type="EMBL" id="KDO62713.1"/>
    </source>
</evidence>
<dbReference type="EMBL" id="KK784918">
    <property type="protein sequence ID" value="KDO62713.1"/>
    <property type="molecule type" value="Genomic_DNA"/>
</dbReference>
<proteinExistence type="predicted"/>
<evidence type="ECO:0000313" key="2">
    <source>
        <dbReference type="Proteomes" id="UP000027120"/>
    </source>
</evidence>
<dbReference type="AlphaFoldDB" id="A0A067F5X6"/>
<accession>A0A067F5X6</accession>
<keyword evidence="2" id="KW-1185">Reference proteome</keyword>
<reference evidence="1 2" key="1">
    <citation type="submission" date="2014-04" db="EMBL/GenBank/DDBJ databases">
        <authorList>
            <consortium name="International Citrus Genome Consortium"/>
            <person name="Gmitter F."/>
            <person name="Chen C."/>
            <person name="Farmerie W."/>
            <person name="Harkins T."/>
            <person name="Desany B."/>
            <person name="Mohiuddin M."/>
            <person name="Kodira C."/>
            <person name="Borodovsky M."/>
            <person name="Lomsadze A."/>
            <person name="Burns P."/>
            <person name="Jenkins J."/>
            <person name="Prochnik S."/>
            <person name="Shu S."/>
            <person name="Chapman J."/>
            <person name="Pitluck S."/>
            <person name="Schmutz J."/>
            <person name="Rokhsar D."/>
        </authorList>
    </citation>
    <scope>NUCLEOTIDE SEQUENCE</scope>
</reference>
<organism evidence="1 2">
    <name type="scientific">Citrus sinensis</name>
    <name type="common">Sweet orange</name>
    <name type="synonym">Citrus aurantium var. sinensis</name>
    <dbReference type="NCBI Taxonomy" id="2711"/>
    <lineage>
        <taxon>Eukaryota</taxon>
        <taxon>Viridiplantae</taxon>
        <taxon>Streptophyta</taxon>
        <taxon>Embryophyta</taxon>
        <taxon>Tracheophyta</taxon>
        <taxon>Spermatophyta</taxon>
        <taxon>Magnoliopsida</taxon>
        <taxon>eudicotyledons</taxon>
        <taxon>Gunneridae</taxon>
        <taxon>Pentapetalae</taxon>
        <taxon>rosids</taxon>
        <taxon>malvids</taxon>
        <taxon>Sapindales</taxon>
        <taxon>Rutaceae</taxon>
        <taxon>Aurantioideae</taxon>
        <taxon>Citrus</taxon>
    </lineage>
</organism>
<sequence>MIEMIIRLFNDSDDLAKIQLLRKLKELTNPASTFFLKPEVKGKTRGCSSLKVDTSTHRNPSKFEYEKVCQSQQLKPIPFINLFPYGIIPYIRAKKDVATNGNCGFQAMANLMGISYAGRYQELLHSLSFFGPNPRYDHWMIMPNTRYFIGSKYNVIVLLISIQQCLTFLPSRSIPGPRSSHKIIAIGYIYVFMQPGSPIPPIATKWFKYHHQCAVGWTTLVYD</sequence>
<gene>
    <name evidence="1" type="ORF">CISIN_1g048671mg</name>
</gene>
<protein>
    <recommendedName>
        <fullName evidence="3">OTU domain-containing protein</fullName>
    </recommendedName>
</protein>